<dbReference type="SMART" id="SM00849">
    <property type="entry name" value="Lactamase_B"/>
    <property type="match status" value="1"/>
</dbReference>
<gene>
    <name evidence="2" type="ORF">GA0070215_12146</name>
</gene>
<dbReference type="InterPro" id="IPR050855">
    <property type="entry name" value="NDM-1-like"/>
</dbReference>
<dbReference type="Proteomes" id="UP000198551">
    <property type="component" value="Unassembled WGS sequence"/>
</dbReference>
<evidence type="ECO:0000313" key="2">
    <source>
        <dbReference type="EMBL" id="SCF37311.1"/>
    </source>
</evidence>
<dbReference type="Gene3D" id="3.60.15.10">
    <property type="entry name" value="Ribonuclease Z/Hydroxyacylglutathione hydrolase-like"/>
    <property type="match status" value="1"/>
</dbReference>
<dbReference type="PANTHER" id="PTHR42951:SF4">
    <property type="entry name" value="ACYL-COENZYME A THIOESTERASE MBLAC2"/>
    <property type="match status" value="1"/>
</dbReference>
<sequence>MSASSRTVRPPASAARLVEVADGVHAYTQPNGGWCLNNAGILVGGDGVLVVDTVATEARAVRLRETVDRLGTGPGRILVNTHHHGDHTFGNFAFGPTTTIVAHEQARTEMAATGTALTGLWPDVAWGDVRVVLPHLTFREAVTVHLGDRRVELIHVGPAHTTNDVVAWLPEERLLFAGDVVLAGCTPFNLMGSIAGALRAVARLRRLDPVTVVCGHGPVAGPEVFDRTEAYLRWIQEVAAAGFAAGLTALEVARDTGLGEFADLLDPERMVGNLHRAYDELRGGEPGRPLDVSSVFAEMVDFNGGRLPDCWA</sequence>
<dbReference type="InterPro" id="IPR036866">
    <property type="entry name" value="RibonucZ/Hydroxyglut_hydro"/>
</dbReference>
<dbReference type="CDD" id="cd16282">
    <property type="entry name" value="metallo-hydrolase-like_MBL-fold"/>
    <property type="match status" value="1"/>
</dbReference>
<dbReference type="AlphaFoldDB" id="A0A1C4ZWS0"/>
<dbReference type="InterPro" id="IPR001279">
    <property type="entry name" value="Metallo-B-lactamas"/>
</dbReference>
<protein>
    <submittedName>
        <fullName evidence="2">Cyclase</fullName>
    </submittedName>
</protein>
<dbReference type="PANTHER" id="PTHR42951">
    <property type="entry name" value="METALLO-BETA-LACTAMASE DOMAIN-CONTAINING"/>
    <property type="match status" value="1"/>
</dbReference>
<evidence type="ECO:0000313" key="3">
    <source>
        <dbReference type="Proteomes" id="UP000198551"/>
    </source>
</evidence>
<evidence type="ECO:0000259" key="1">
    <source>
        <dbReference type="SMART" id="SM00849"/>
    </source>
</evidence>
<proteinExistence type="predicted"/>
<dbReference type="RefSeq" id="WP_091049113.1">
    <property type="nucleotide sequence ID" value="NZ_FMCV01000021.1"/>
</dbReference>
<dbReference type="EMBL" id="FMCV01000021">
    <property type="protein sequence ID" value="SCF37311.1"/>
    <property type="molecule type" value="Genomic_DNA"/>
</dbReference>
<feature type="domain" description="Metallo-beta-lactamase" evidence="1">
    <location>
        <begin position="36"/>
        <end position="216"/>
    </location>
</feature>
<dbReference type="Pfam" id="PF00753">
    <property type="entry name" value="Lactamase_B"/>
    <property type="match status" value="1"/>
</dbReference>
<organism evidence="2 3">
    <name type="scientific">Micromonospora marina</name>
    <dbReference type="NCBI Taxonomy" id="307120"/>
    <lineage>
        <taxon>Bacteria</taxon>
        <taxon>Bacillati</taxon>
        <taxon>Actinomycetota</taxon>
        <taxon>Actinomycetes</taxon>
        <taxon>Micromonosporales</taxon>
        <taxon>Micromonosporaceae</taxon>
        <taxon>Micromonospora</taxon>
    </lineage>
</organism>
<dbReference type="SUPFAM" id="SSF56281">
    <property type="entry name" value="Metallo-hydrolase/oxidoreductase"/>
    <property type="match status" value="1"/>
</dbReference>
<accession>A0A1C4ZWS0</accession>
<keyword evidence="3" id="KW-1185">Reference proteome</keyword>
<reference evidence="3" key="1">
    <citation type="submission" date="2016-06" db="EMBL/GenBank/DDBJ databases">
        <authorList>
            <person name="Varghese N."/>
        </authorList>
    </citation>
    <scope>NUCLEOTIDE SEQUENCE [LARGE SCALE GENOMIC DNA]</scope>
    <source>
        <strain evidence="3">DSM 45555</strain>
    </source>
</reference>
<name>A0A1C4ZWS0_9ACTN</name>